<proteinExistence type="predicted"/>
<accession>A0ACB9WGU6</accession>
<comment type="caution">
    <text evidence="1">The sequence shown here is derived from an EMBL/GenBank/DDBJ whole genome shotgun (WGS) entry which is preliminary data.</text>
</comment>
<evidence type="ECO:0000313" key="2">
    <source>
        <dbReference type="Proteomes" id="UP001057452"/>
    </source>
</evidence>
<dbReference type="Proteomes" id="UP001057452">
    <property type="component" value="Chromosome 22"/>
</dbReference>
<keyword evidence="2" id="KW-1185">Reference proteome</keyword>
<organism evidence="1 2">
    <name type="scientific">Chaenocephalus aceratus</name>
    <name type="common">Blackfin icefish</name>
    <name type="synonym">Chaenichthys aceratus</name>
    <dbReference type="NCBI Taxonomy" id="36190"/>
    <lineage>
        <taxon>Eukaryota</taxon>
        <taxon>Metazoa</taxon>
        <taxon>Chordata</taxon>
        <taxon>Craniata</taxon>
        <taxon>Vertebrata</taxon>
        <taxon>Euteleostomi</taxon>
        <taxon>Actinopterygii</taxon>
        <taxon>Neopterygii</taxon>
        <taxon>Teleostei</taxon>
        <taxon>Neoteleostei</taxon>
        <taxon>Acanthomorphata</taxon>
        <taxon>Eupercaria</taxon>
        <taxon>Perciformes</taxon>
        <taxon>Notothenioidei</taxon>
        <taxon>Channichthyidae</taxon>
        <taxon>Chaenocephalus</taxon>
    </lineage>
</organism>
<name>A0ACB9WGU6_CHAAC</name>
<reference evidence="1" key="1">
    <citation type="submission" date="2022-05" db="EMBL/GenBank/DDBJ databases">
        <title>Chromosome-level genome of Chaenocephalus aceratus.</title>
        <authorList>
            <person name="Park H."/>
        </authorList>
    </citation>
    <scope>NUCLEOTIDE SEQUENCE</scope>
    <source>
        <strain evidence="1">KU_202001</strain>
    </source>
</reference>
<gene>
    <name evidence="1" type="ORF">KUCAC02_023808</name>
</gene>
<sequence>MSLSKKAQISPSTMKHCFMFGPGNVPERAEWTQRRDQSMSSCHRSTENLLKISFWQLARKHTLLSAASHQGFVRQACSEPRAFKAPIMQQDSAGQKEQECFRQSCGHTGIIHSSVAL</sequence>
<evidence type="ECO:0000313" key="1">
    <source>
        <dbReference type="EMBL" id="KAI4812416.1"/>
    </source>
</evidence>
<dbReference type="EMBL" id="CM043806">
    <property type="protein sequence ID" value="KAI4812416.1"/>
    <property type="molecule type" value="Genomic_DNA"/>
</dbReference>
<protein>
    <submittedName>
        <fullName evidence="1">Uncharacterized protein</fullName>
    </submittedName>
</protein>